<dbReference type="Pfam" id="PF12651">
    <property type="entry name" value="RHH_3"/>
    <property type="match status" value="1"/>
</dbReference>
<dbReference type="Proteomes" id="UP000225864">
    <property type="component" value="Segment"/>
</dbReference>
<evidence type="ECO:0000259" key="1">
    <source>
        <dbReference type="Pfam" id="PF12651"/>
    </source>
</evidence>
<dbReference type="InterPro" id="IPR013321">
    <property type="entry name" value="Arc_rbn_hlx_hlx"/>
</dbReference>
<keyword evidence="3" id="KW-1185">Reference proteome</keyword>
<dbReference type="SUPFAM" id="SSF47598">
    <property type="entry name" value="Ribbon-helix-helix"/>
    <property type="match status" value="1"/>
</dbReference>
<gene>
    <name evidence="2" type="ORF">P7151_03</name>
</gene>
<accession>A0A286QNW3</accession>
<organism evidence="2 3">
    <name type="scientific">Streptococcus phage P7151</name>
    <dbReference type="NCBI Taxonomy" id="1971424"/>
    <lineage>
        <taxon>Viruses</taxon>
        <taxon>Duplodnaviria</taxon>
        <taxon>Heunggongvirae</taxon>
        <taxon>Uroviricota</taxon>
        <taxon>Caudoviricetes</taxon>
        <taxon>Aliceevansviridae</taxon>
        <taxon>Moineauvirus</taxon>
        <taxon>Moineauvirus P7151</taxon>
    </lineage>
</organism>
<dbReference type="InterPro" id="IPR038733">
    <property type="entry name" value="Predicted_DNA_bind_prot_RHH"/>
</dbReference>
<dbReference type="GO" id="GO:0006355">
    <property type="term" value="P:regulation of DNA-templated transcription"/>
    <property type="evidence" value="ECO:0007669"/>
    <property type="project" value="InterPro"/>
</dbReference>
<dbReference type="Gene3D" id="1.10.1220.10">
    <property type="entry name" value="Met repressor-like"/>
    <property type="match status" value="1"/>
</dbReference>
<feature type="domain" description="Predicted DNA-binding protein ribbon-helix-helix" evidence="1">
    <location>
        <begin position="3"/>
        <end position="43"/>
    </location>
</feature>
<evidence type="ECO:0000313" key="2">
    <source>
        <dbReference type="EMBL" id="ARU13620.1"/>
    </source>
</evidence>
<name>A0A286QNW3_9CAUD</name>
<dbReference type="InterPro" id="IPR010985">
    <property type="entry name" value="Ribbon_hlx_hlx"/>
</dbReference>
<sequence length="46" mass="5381">MAKKRMTFTLDEELLDKLKETSEETMIPQAKIVQKAIEKQLKEMGK</sequence>
<evidence type="ECO:0000313" key="3">
    <source>
        <dbReference type="Proteomes" id="UP000225864"/>
    </source>
</evidence>
<protein>
    <recommendedName>
        <fullName evidence="1">Predicted DNA-binding protein ribbon-helix-helix domain-containing protein</fullName>
    </recommendedName>
</protein>
<dbReference type="EMBL" id="KY705265">
    <property type="protein sequence ID" value="ARU13620.1"/>
    <property type="molecule type" value="Genomic_DNA"/>
</dbReference>
<reference evidence="2 3" key="1">
    <citation type="journal article" date="2017" name="Front. Microbiol.">
        <title>Global Survey and Genome Exploration of Bacteriophages Infecting the Lactic Acid Bacterium Streptococcus thermophilus.</title>
        <authorList>
            <person name="McDonnell B."/>
            <person name="Mahony J."/>
            <person name="Hanemaaijer L."/>
            <person name="Neve H."/>
            <person name="Noben J.-P."/>
            <person name="Lugli G.A."/>
            <person name="Ventura M."/>
            <person name="Kouwen T.R."/>
            <person name="van Sinderen D."/>
        </authorList>
    </citation>
    <scope>NUCLEOTIDE SEQUENCE [LARGE SCALE GENOMIC DNA]</scope>
</reference>
<proteinExistence type="predicted"/>